<feature type="transmembrane region" description="Helical" evidence="1">
    <location>
        <begin position="77"/>
        <end position="97"/>
    </location>
</feature>
<keyword evidence="1" id="KW-0472">Membrane</keyword>
<sequence>MNNNYDEKQQMDRGKGFQYGFIAAIAVDALIYLAVGAMGMKIDGFASFLIQVWTPLTVCMLTFIVKDAMNGIREQTGRILAVGYGSCGFFMLCLVAAHVIAGKETFISNGVITEEAGHLYIAVCMIAASVTYWIRQKMNQKKYDGE</sequence>
<evidence type="ECO:0000313" key="2">
    <source>
        <dbReference type="EMBL" id="QNM04460.1"/>
    </source>
</evidence>
<feature type="transmembrane region" description="Helical" evidence="1">
    <location>
        <begin position="21"/>
        <end position="39"/>
    </location>
</feature>
<keyword evidence="3" id="KW-1185">Reference proteome</keyword>
<organism evidence="2 3">
    <name type="scientific">Qiania dongpingensis</name>
    <dbReference type="NCBI Taxonomy" id="2763669"/>
    <lineage>
        <taxon>Bacteria</taxon>
        <taxon>Bacillati</taxon>
        <taxon>Bacillota</taxon>
        <taxon>Clostridia</taxon>
        <taxon>Lachnospirales</taxon>
        <taxon>Lachnospiraceae</taxon>
        <taxon>Qiania</taxon>
    </lineage>
</organism>
<dbReference type="AlphaFoldDB" id="A0A7G9G0X8"/>
<reference evidence="2 3" key="1">
    <citation type="submission" date="2020-08" db="EMBL/GenBank/DDBJ databases">
        <authorList>
            <person name="Liu C."/>
            <person name="Sun Q."/>
        </authorList>
    </citation>
    <scope>NUCLEOTIDE SEQUENCE [LARGE SCALE GENOMIC DNA]</scope>
    <source>
        <strain evidence="2 3">NSJ-38</strain>
    </source>
</reference>
<protein>
    <submittedName>
        <fullName evidence="2">Uncharacterized protein</fullName>
    </submittedName>
</protein>
<dbReference type="Proteomes" id="UP000515823">
    <property type="component" value="Chromosome"/>
</dbReference>
<keyword evidence="1" id="KW-1133">Transmembrane helix</keyword>
<accession>A0A7G9G0X8</accession>
<feature type="transmembrane region" description="Helical" evidence="1">
    <location>
        <begin position="117"/>
        <end position="134"/>
    </location>
</feature>
<gene>
    <name evidence="2" type="ORF">H9Q78_08145</name>
</gene>
<proteinExistence type="predicted"/>
<name>A0A7G9G0X8_9FIRM</name>
<evidence type="ECO:0000313" key="3">
    <source>
        <dbReference type="Proteomes" id="UP000515823"/>
    </source>
</evidence>
<dbReference type="RefSeq" id="WP_249300852.1">
    <property type="nucleotide sequence ID" value="NZ_CP060634.1"/>
</dbReference>
<dbReference type="KEGG" id="qdo:H9Q78_08145"/>
<evidence type="ECO:0000256" key="1">
    <source>
        <dbReference type="SAM" id="Phobius"/>
    </source>
</evidence>
<keyword evidence="1" id="KW-0812">Transmembrane</keyword>
<feature type="transmembrane region" description="Helical" evidence="1">
    <location>
        <begin position="45"/>
        <end position="65"/>
    </location>
</feature>
<dbReference type="EMBL" id="CP060634">
    <property type="protein sequence ID" value="QNM04460.1"/>
    <property type="molecule type" value="Genomic_DNA"/>
</dbReference>